<protein>
    <submittedName>
        <fullName evidence="1">Uncharacterized protein</fullName>
    </submittedName>
</protein>
<dbReference type="Proteomes" id="UP000463868">
    <property type="component" value="Chromosome"/>
</dbReference>
<dbReference type="EMBL" id="CP031976">
    <property type="protein sequence ID" value="QHI12575.1"/>
    <property type="molecule type" value="Genomic_DNA"/>
</dbReference>
<accession>A0A857IHX3</accession>
<reference evidence="1 2" key="1">
    <citation type="submission" date="2018-08" db="EMBL/GenBank/DDBJ databases">
        <title>Analysis of the genomic diversity of Mexican Acinetobacter haemolyticus clinical isolates.</title>
        <authorList>
            <person name="Castro-Jaimes S."/>
            <person name="Cevallos M.A."/>
        </authorList>
    </citation>
    <scope>NUCLEOTIDE SEQUENCE [LARGE SCALE GENOMIC DNA]</scope>
    <source>
        <strain evidence="1 2">AN43</strain>
    </source>
</reference>
<proteinExistence type="predicted"/>
<dbReference type="AlphaFoldDB" id="A0A857IHX3"/>
<evidence type="ECO:0000313" key="1">
    <source>
        <dbReference type="EMBL" id="QHI12575.1"/>
    </source>
</evidence>
<name>A0A857IHX3_ACIHA</name>
<organism evidence="1 2">
    <name type="scientific">Acinetobacter haemolyticus</name>
    <dbReference type="NCBI Taxonomy" id="29430"/>
    <lineage>
        <taxon>Bacteria</taxon>
        <taxon>Pseudomonadati</taxon>
        <taxon>Pseudomonadota</taxon>
        <taxon>Gammaproteobacteria</taxon>
        <taxon>Moraxellales</taxon>
        <taxon>Moraxellaceae</taxon>
        <taxon>Acinetobacter</taxon>
    </lineage>
</organism>
<sequence>MQGRDPAFCYKFARLQNHEYQSQYGRRSFYSGKQLALYNLNQLRTGRDEPYRVCRRVNILRDYPDDKTKLYPRN</sequence>
<evidence type="ECO:0000313" key="2">
    <source>
        <dbReference type="Proteomes" id="UP000463868"/>
    </source>
</evidence>
<gene>
    <name evidence="1" type="ORF">AhaeAN43_03860</name>
</gene>